<keyword evidence="1" id="KW-0969">Cilium</keyword>
<gene>
    <name evidence="1" type="ORF">ROA7023_04204</name>
</gene>
<evidence type="ECO:0000313" key="2">
    <source>
        <dbReference type="Proteomes" id="UP000193900"/>
    </source>
</evidence>
<accession>A0A1Y5U1T1</accession>
<dbReference type="RefSeq" id="WP_085880909.1">
    <property type="nucleotide sequence ID" value="NZ_FWFZ01000043.1"/>
</dbReference>
<dbReference type="AlphaFoldDB" id="A0A1Y5U1T1"/>
<name>A0A1Y5U1T1_9RHOB</name>
<dbReference type="OrthoDB" id="7870971at2"/>
<keyword evidence="1" id="KW-0966">Cell projection</keyword>
<dbReference type="Proteomes" id="UP000193900">
    <property type="component" value="Unassembled WGS sequence"/>
</dbReference>
<sequence>MGRTPFLESFDVREQSTPVEAVEIPEPELGYEDGFRTGLEAGRAEAMAEQAQLSAEIAQSFTELTFTHSEARTELLQALRPLFTAVTEILLPKAAQASLAPYIAETLVEAAEADTKSSISLLVAPGSVEAVREIAERQAGSAVVVQSDEDLGHGEVLIRGAKRETMLDLDRLVSELGQALAGLFVEDTRRARHG</sequence>
<dbReference type="EMBL" id="FWFZ01000043">
    <property type="protein sequence ID" value="SLN76548.1"/>
    <property type="molecule type" value="Genomic_DNA"/>
</dbReference>
<keyword evidence="1" id="KW-0282">Flagellum</keyword>
<evidence type="ECO:0000313" key="1">
    <source>
        <dbReference type="EMBL" id="SLN76548.1"/>
    </source>
</evidence>
<proteinExistence type="predicted"/>
<keyword evidence="2" id="KW-1185">Reference proteome</keyword>
<reference evidence="1 2" key="1">
    <citation type="submission" date="2017-03" db="EMBL/GenBank/DDBJ databases">
        <authorList>
            <person name="Afonso C.L."/>
            <person name="Miller P.J."/>
            <person name="Scott M.A."/>
            <person name="Spackman E."/>
            <person name="Goraichik I."/>
            <person name="Dimitrov K.M."/>
            <person name="Suarez D.L."/>
            <person name="Swayne D.E."/>
        </authorList>
    </citation>
    <scope>NUCLEOTIDE SEQUENCE [LARGE SCALE GENOMIC DNA]</scope>
    <source>
        <strain evidence="1 2">CECT 7023</strain>
    </source>
</reference>
<protein>
    <submittedName>
        <fullName evidence="1">Flagellar assembly protein H</fullName>
    </submittedName>
</protein>
<organism evidence="1 2">
    <name type="scientific">Roseisalinus antarcticus</name>
    <dbReference type="NCBI Taxonomy" id="254357"/>
    <lineage>
        <taxon>Bacteria</taxon>
        <taxon>Pseudomonadati</taxon>
        <taxon>Pseudomonadota</taxon>
        <taxon>Alphaproteobacteria</taxon>
        <taxon>Rhodobacterales</taxon>
        <taxon>Roseobacteraceae</taxon>
        <taxon>Roseisalinus</taxon>
    </lineage>
</organism>